<gene>
    <name evidence="1" type="ORF">VW35_15265</name>
</gene>
<comment type="caution">
    <text evidence="1">The sequence shown here is derived from an EMBL/GenBank/DDBJ whole genome shotgun (WGS) entry which is preliminary data.</text>
</comment>
<proteinExistence type="predicted"/>
<dbReference type="EMBL" id="LAJG01000025">
    <property type="protein sequence ID" value="KKB77496.1"/>
    <property type="molecule type" value="Genomic_DNA"/>
</dbReference>
<name>A0A0F5L508_9HYPH</name>
<keyword evidence="2" id="KW-1185">Reference proteome</keyword>
<dbReference type="Proteomes" id="UP000033514">
    <property type="component" value="Unassembled WGS sequence"/>
</dbReference>
<dbReference type="RefSeq" id="WP_046143945.1">
    <property type="nucleotide sequence ID" value="NZ_LAJG01000025.1"/>
</dbReference>
<dbReference type="PATRIC" id="fig|361041.3.peg.2445"/>
<reference evidence="1 2" key="1">
    <citation type="submission" date="2015-03" db="EMBL/GenBank/DDBJ databases">
        <authorList>
            <person name="Hassan Y.I."/>
            <person name="Lepp D."/>
            <person name="Zhou T."/>
        </authorList>
    </citation>
    <scope>NUCLEOTIDE SEQUENCE [LARGE SCALE GENOMIC DNA]</scope>
    <source>
        <strain evidence="1 2">GH2-10</strain>
    </source>
</reference>
<organism evidence="1 2">
    <name type="scientific">Devosia soli</name>
    <dbReference type="NCBI Taxonomy" id="361041"/>
    <lineage>
        <taxon>Bacteria</taxon>
        <taxon>Pseudomonadati</taxon>
        <taxon>Pseudomonadota</taxon>
        <taxon>Alphaproteobacteria</taxon>
        <taxon>Hyphomicrobiales</taxon>
        <taxon>Devosiaceae</taxon>
        <taxon>Devosia</taxon>
    </lineage>
</organism>
<evidence type="ECO:0000313" key="2">
    <source>
        <dbReference type="Proteomes" id="UP000033514"/>
    </source>
</evidence>
<protein>
    <submittedName>
        <fullName evidence="1">Uncharacterized protein</fullName>
    </submittedName>
</protein>
<sequence>MYTLDELIAGEIEDLKYEYGFIDEEHDGPSASCDWPMLEDITVEWTIDFLTSHPEGLTVTGLGYSELRLNIWHAASEVAFAATRAWYEENDIDPRNLPLPVADRRQIGLSRRGLTPSRTI</sequence>
<evidence type="ECO:0000313" key="1">
    <source>
        <dbReference type="EMBL" id="KKB77496.1"/>
    </source>
</evidence>
<dbReference type="STRING" id="361041.VW35_15265"/>
<dbReference type="AlphaFoldDB" id="A0A0F5L508"/>
<accession>A0A0F5L508</accession>